<comment type="caution">
    <text evidence="2">The sequence shown here is derived from an EMBL/GenBank/DDBJ whole genome shotgun (WGS) entry which is preliminary data.</text>
</comment>
<dbReference type="EMBL" id="JBEDUW010000006">
    <property type="protein sequence ID" value="KAK9921806.1"/>
    <property type="molecule type" value="Genomic_DNA"/>
</dbReference>
<accession>A0AAW1WD82</accession>
<gene>
    <name evidence="2" type="ORF">M0R45_030302</name>
</gene>
<keyword evidence="3" id="KW-1185">Reference proteome</keyword>
<feature type="region of interest" description="Disordered" evidence="1">
    <location>
        <begin position="40"/>
        <end position="79"/>
    </location>
</feature>
<feature type="compositionally biased region" description="Polar residues" evidence="1">
    <location>
        <begin position="49"/>
        <end position="63"/>
    </location>
</feature>
<organism evidence="2 3">
    <name type="scientific">Rubus argutus</name>
    <name type="common">Southern blackberry</name>
    <dbReference type="NCBI Taxonomy" id="59490"/>
    <lineage>
        <taxon>Eukaryota</taxon>
        <taxon>Viridiplantae</taxon>
        <taxon>Streptophyta</taxon>
        <taxon>Embryophyta</taxon>
        <taxon>Tracheophyta</taxon>
        <taxon>Spermatophyta</taxon>
        <taxon>Magnoliopsida</taxon>
        <taxon>eudicotyledons</taxon>
        <taxon>Gunneridae</taxon>
        <taxon>Pentapetalae</taxon>
        <taxon>rosids</taxon>
        <taxon>fabids</taxon>
        <taxon>Rosales</taxon>
        <taxon>Rosaceae</taxon>
        <taxon>Rosoideae</taxon>
        <taxon>Rosoideae incertae sedis</taxon>
        <taxon>Rubus</taxon>
    </lineage>
</organism>
<reference evidence="2 3" key="1">
    <citation type="journal article" date="2023" name="G3 (Bethesda)">
        <title>A chromosome-length genome assembly and annotation of blackberry (Rubus argutus, cv. 'Hillquist').</title>
        <authorList>
            <person name="Bruna T."/>
            <person name="Aryal R."/>
            <person name="Dudchenko O."/>
            <person name="Sargent D.J."/>
            <person name="Mead D."/>
            <person name="Buti M."/>
            <person name="Cavallini A."/>
            <person name="Hytonen T."/>
            <person name="Andres J."/>
            <person name="Pham M."/>
            <person name="Weisz D."/>
            <person name="Mascagni F."/>
            <person name="Usai G."/>
            <person name="Natali L."/>
            <person name="Bassil N."/>
            <person name="Fernandez G.E."/>
            <person name="Lomsadze A."/>
            <person name="Armour M."/>
            <person name="Olukolu B."/>
            <person name="Poorten T."/>
            <person name="Britton C."/>
            <person name="Davik J."/>
            <person name="Ashrafi H."/>
            <person name="Aiden E.L."/>
            <person name="Borodovsky M."/>
            <person name="Worthington M."/>
        </authorList>
    </citation>
    <scope>NUCLEOTIDE SEQUENCE [LARGE SCALE GENOMIC DNA]</scope>
    <source>
        <strain evidence="2">PI 553951</strain>
    </source>
</reference>
<sequence length="79" mass="8605">MDSFTALPPCSPITMAAITSPPLDHRSSLSTAVLFLCRRSQRRRHQSQATKSPSRIQTRATSASRKERHSLGMALGVGV</sequence>
<evidence type="ECO:0000313" key="3">
    <source>
        <dbReference type="Proteomes" id="UP001457282"/>
    </source>
</evidence>
<evidence type="ECO:0000256" key="1">
    <source>
        <dbReference type="SAM" id="MobiDB-lite"/>
    </source>
</evidence>
<dbReference type="AlphaFoldDB" id="A0AAW1WD82"/>
<evidence type="ECO:0000313" key="2">
    <source>
        <dbReference type="EMBL" id="KAK9921806.1"/>
    </source>
</evidence>
<protein>
    <submittedName>
        <fullName evidence="2">Uncharacterized protein</fullName>
    </submittedName>
</protein>
<dbReference type="Proteomes" id="UP001457282">
    <property type="component" value="Unassembled WGS sequence"/>
</dbReference>
<name>A0AAW1WD82_RUBAR</name>
<proteinExistence type="predicted"/>